<proteinExistence type="predicted"/>
<dbReference type="GO" id="GO:0016746">
    <property type="term" value="F:acyltransferase activity"/>
    <property type="evidence" value="ECO:0007669"/>
    <property type="project" value="UniProtKB-KW"/>
</dbReference>
<protein>
    <submittedName>
        <fullName evidence="2">GNAT family N-acetyltransferase</fullName>
        <ecNumber evidence="2">2.3.1.-</ecNumber>
    </submittedName>
</protein>
<evidence type="ECO:0000259" key="1">
    <source>
        <dbReference type="PROSITE" id="PS51186"/>
    </source>
</evidence>
<feature type="domain" description="N-acetyltransferase" evidence="1">
    <location>
        <begin position="13"/>
        <end position="144"/>
    </location>
</feature>
<dbReference type="SUPFAM" id="SSF55729">
    <property type="entry name" value="Acyl-CoA N-acyltransferases (Nat)"/>
    <property type="match status" value="1"/>
</dbReference>
<dbReference type="Proteomes" id="UP001060261">
    <property type="component" value="Chromosome"/>
</dbReference>
<dbReference type="CDD" id="cd04301">
    <property type="entry name" value="NAT_SF"/>
    <property type="match status" value="1"/>
</dbReference>
<organism evidence="2 3">
    <name type="scientific">Deinococcus rubellus</name>
    <dbReference type="NCBI Taxonomy" id="1889240"/>
    <lineage>
        <taxon>Bacteria</taxon>
        <taxon>Thermotogati</taxon>
        <taxon>Deinococcota</taxon>
        <taxon>Deinococci</taxon>
        <taxon>Deinococcales</taxon>
        <taxon>Deinococcaceae</taxon>
        <taxon>Deinococcus</taxon>
    </lineage>
</organism>
<gene>
    <name evidence="2" type="ORF">N0D28_10560</name>
</gene>
<reference evidence="2" key="1">
    <citation type="submission" date="2022-09" db="EMBL/GenBank/DDBJ databases">
        <title>genome sequence of Deinococcus rubellus.</title>
        <authorList>
            <person name="Srinivasan S."/>
        </authorList>
    </citation>
    <scope>NUCLEOTIDE SEQUENCE</scope>
    <source>
        <strain evidence="2">Ant6</strain>
    </source>
</reference>
<name>A0ABY5YEF6_9DEIO</name>
<keyword evidence="3" id="KW-1185">Reference proteome</keyword>
<dbReference type="InterPro" id="IPR000182">
    <property type="entry name" value="GNAT_dom"/>
</dbReference>
<dbReference type="Gene3D" id="3.40.630.30">
    <property type="match status" value="1"/>
</dbReference>
<dbReference type="PROSITE" id="PS51186">
    <property type="entry name" value="GNAT"/>
    <property type="match status" value="1"/>
</dbReference>
<dbReference type="RefSeq" id="WP_260559484.1">
    <property type="nucleotide sequence ID" value="NZ_BAABEC010000186.1"/>
</dbReference>
<dbReference type="Pfam" id="PF13508">
    <property type="entry name" value="Acetyltransf_7"/>
    <property type="match status" value="1"/>
</dbReference>
<sequence length="164" mass="17509">MTAAHDAYSSLHIDLRRAETKDLDTIRDLILTVRLSSERSAITATLEGCTYWIADLNGVPAGCIGLEHGEGVSLLRSASVLPAARRQGLGRALALSALTYSSLRGDRALYLFSSDAGPFWQPFGFVPVDVTEVCAALPEAPQVVSGLSRGWIHGESAWQRAVGA</sequence>
<keyword evidence="2" id="KW-0808">Transferase</keyword>
<dbReference type="InterPro" id="IPR016181">
    <property type="entry name" value="Acyl_CoA_acyltransferase"/>
</dbReference>
<accession>A0ABY5YEF6</accession>
<evidence type="ECO:0000313" key="3">
    <source>
        <dbReference type="Proteomes" id="UP001060261"/>
    </source>
</evidence>
<evidence type="ECO:0000313" key="2">
    <source>
        <dbReference type="EMBL" id="UWX63193.1"/>
    </source>
</evidence>
<keyword evidence="2" id="KW-0012">Acyltransferase</keyword>
<dbReference type="EC" id="2.3.1.-" evidence="2"/>
<dbReference type="EMBL" id="CP104213">
    <property type="protein sequence ID" value="UWX63193.1"/>
    <property type="molecule type" value="Genomic_DNA"/>
</dbReference>